<protein>
    <submittedName>
        <fullName evidence="8">Peptidase C2, calpain family</fullName>
    </submittedName>
</protein>
<evidence type="ECO:0000256" key="6">
    <source>
        <dbReference type="PROSITE-ProRule" id="PRU00239"/>
    </source>
</evidence>
<dbReference type="AlphaFoldDB" id="A0A9K3D3B2"/>
<accession>A0A9K3D3B2</accession>
<evidence type="ECO:0000256" key="3">
    <source>
        <dbReference type="ARBA" id="ARBA00022801"/>
    </source>
</evidence>
<dbReference type="Gene3D" id="3.90.70.10">
    <property type="entry name" value="Cysteine proteinases"/>
    <property type="match status" value="1"/>
</dbReference>
<dbReference type="Pfam" id="PF00648">
    <property type="entry name" value="Peptidase_C2"/>
    <property type="match status" value="1"/>
</dbReference>
<keyword evidence="2" id="KW-0645">Protease</keyword>
<sequence length="321" mass="35689">MTEISEEPCLFDEDIAPSDVKQGRVGNCWMCCQLSSAASEDGIHIRGSIYPEEVNPAGIYGVRVFKEGEWYMILIDDHLPVEGDSLVFMYSKNPNEFWSALFEKAFAKISGSYQDLSAGINRGLEPMTTITGYPMYTYALADSAENTELLWENLVRLFDAGCLMSGGTQDAGDSGLVQGHGYSVLGYYQDEMDPEIRNGEWNGPWSDDSDEWMCYPDVLEATGHDIDAGADDGIFWMPIENYVSIFSGYQVVPTGEWPPEGEDVPEMLSTPTQLKFCYPDDYVEHKGAEGYEQTTRKIVPMIAQGGSAEHNEIMHGHNGPQ</sequence>
<feature type="active site" evidence="5">
    <location>
        <position position="28"/>
    </location>
</feature>
<dbReference type="InterPro" id="IPR022684">
    <property type="entry name" value="Calpain_cysteine_protease"/>
</dbReference>
<dbReference type="EMBL" id="BDIP01003062">
    <property type="protein sequence ID" value="GIQ87217.1"/>
    <property type="molecule type" value="Genomic_DNA"/>
</dbReference>
<dbReference type="InterPro" id="IPR038765">
    <property type="entry name" value="Papain-like_cys_pep_sf"/>
</dbReference>
<dbReference type="Proteomes" id="UP000265618">
    <property type="component" value="Unassembled WGS sequence"/>
</dbReference>
<gene>
    <name evidence="8" type="ORF">KIPB_009214</name>
</gene>
<dbReference type="PANTHER" id="PTHR10183">
    <property type="entry name" value="CALPAIN"/>
    <property type="match status" value="1"/>
</dbReference>
<dbReference type="SMART" id="SM00230">
    <property type="entry name" value="CysPc"/>
    <property type="match status" value="1"/>
</dbReference>
<dbReference type="SUPFAM" id="SSF54001">
    <property type="entry name" value="Cysteine proteinases"/>
    <property type="match status" value="1"/>
</dbReference>
<comment type="caution">
    <text evidence="6">Lacks conserved residue(s) required for the propagation of feature annotation.</text>
</comment>
<feature type="active site" evidence="5">
    <location>
        <position position="180"/>
    </location>
</feature>
<dbReference type="PRINTS" id="PR00704">
    <property type="entry name" value="CALPAIN"/>
</dbReference>
<feature type="non-terminal residue" evidence="8">
    <location>
        <position position="1"/>
    </location>
</feature>
<evidence type="ECO:0000256" key="5">
    <source>
        <dbReference type="PIRSR" id="PIRSR622684-1"/>
    </source>
</evidence>
<dbReference type="OrthoDB" id="424753at2759"/>
<dbReference type="GO" id="GO:0006508">
    <property type="term" value="P:proteolysis"/>
    <property type="evidence" value="ECO:0007669"/>
    <property type="project" value="UniProtKB-KW"/>
</dbReference>
<keyword evidence="4" id="KW-0788">Thiol protease</keyword>
<evidence type="ECO:0000256" key="2">
    <source>
        <dbReference type="ARBA" id="ARBA00022670"/>
    </source>
</evidence>
<evidence type="ECO:0000256" key="1">
    <source>
        <dbReference type="ARBA" id="ARBA00007623"/>
    </source>
</evidence>
<dbReference type="InterPro" id="IPR001300">
    <property type="entry name" value="Peptidase_C2_calpain_cat"/>
</dbReference>
<reference evidence="8 9" key="1">
    <citation type="journal article" date="2018" name="PLoS ONE">
        <title>The draft genome of Kipferlia bialata reveals reductive genome evolution in fornicate parasites.</title>
        <authorList>
            <person name="Tanifuji G."/>
            <person name="Takabayashi S."/>
            <person name="Kume K."/>
            <person name="Takagi M."/>
            <person name="Nakayama T."/>
            <person name="Kamikawa R."/>
            <person name="Inagaki Y."/>
            <person name="Hashimoto T."/>
        </authorList>
    </citation>
    <scope>NUCLEOTIDE SEQUENCE [LARGE SCALE GENOMIC DNA]</scope>
    <source>
        <strain evidence="8">NY0173</strain>
    </source>
</reference>
<proteinExistence type="inferred from homology"/>
<comment type="caution">
    <text evidence="8">The sequence shown here is derived from an EMBL/GenBank/DDBJ whole genome shotgun (WGS) entry which is preliminary data.</text>
</comment>
<name>A0A9K3D3B2_9EUKA</name>
<evidence type="ECO:0000256" key="4">
    <source>
        <dbReference type="ARBA" id="ARBA00022807"/>
    </source>
</evidence>
<comment type="similarity">
    <text evidence="1">Belongs to the peptidase C2 family.</text>
</comment>
<evidence type="ECO:0000259" key="7">
    <source>
        <dbReference type="PROSITE" id="PS50203"/>
    </source>
</evidence>
<dbReference type="PROSITE" id="PS50203">
    <property type="entry name" value="CALPAIN_CAT"/>
    <property type="match status" value="1"/>
</dbReference>
<organism evidence="8 9">
    <name type="scientific">Kipferlia bialata</name>
    <dbReference type="NCBI Taxonomy" id="797122"/>
    <lineage>
        <taxon>Eukaryota</taxon>
        <taxon>Metamonada</taxon>
        <taxon>Carpediemonas-like organisms</taxon>
        <taxon>Kipferlia</taxon>
    </lineage>
</organism>
<keyword evidence="9" id="KW-1185">Reference proteome</keyword>
<evidence type="ECO:0000313" key="9">
    <source>
        <dbReference type="Proteomes" id="UP000265618"/>
    </source>
</evidence>
<feature type="domain" description="Calpain catalytic" evidence="7">
    <location>
        <begin position="1"/>
        <end position="255"/>
    </location>
</feature>
<dbReference type="GO" id="GO:0004198">
    <property type="term" value="F:calcium-dependent cysteine-type endopeptidase activity"/>
    <property type="evidence" value="ECO:0007669"/>
    <property type="project" value="InterPro"/>
</dbReference>
<feature type="active site" evidence="5">
    <location>
        <position position="198"/>
    </location>
</feature>
<keyword evidence="3" id="KW-0378">Hydrolase</keyword>
<dbReference type="PANTHER" id="PTHR10183:SF379">
    <property type="entry name" value="CALPAIN-5"/>
    <property type="match status" value="1"/>
</dbReference>
<evidence type="ECO:0000313" key="8">
    <source>
        <dbReference type="EMBL" id="GIQ87217.1"/>
    </source>
</evidence>